<dbReference type="GO" id="GO:0006952">
    <property type="term" value="P:defense response"/>
    <property type="evidence" value="ECO:0007669"/>
    <property type="project" value="InterPro"/>
</dbReference>
<dbReference type="SMART" id="SM01037">
    <property type="entry name" value="Bet_v_1"/>
    <property type="match status" value="1"/>
</dbReference>
<dbReference type="InterPro" id="IPR024949">
    <property type="entry name" value="Bet_v_I_allergen"/>
</dbReference>
<evidence type="ECO:0000313" key="4">
    <source>
        <dbReference type="EMBL" id="KAJ9546547.1"/>
    </source>
</evidence>
<dbReference type="Proteomes" id="UP001172457">
    <property type="component" value="Chromosome 5"/>
</dbReference>
<dbReference type="GO" id="GO:0010427">
    <property type="term" value="F:abscisic acid binding"/>
    <property type="evidence" value="ECO:0007669"/>
    <property type="project" value="InterPro"/>
</dbReference>
<dbReference type="InterPro" id="IPR023393">
    <property type="entry name" value="START-like_dom_sf"/>
</dbReference>
<gene>
    <name evidence="4" type="ORF">OSB04_019090</name>
</gene>
<evidence type="ECO:0000313" key="5">
    <source>
        <dbReference type="Proteomes" id="UP001172457"/>
    </source>
</evidence>
<feature type="region of interest" description="Disordered" evidence="2">
    <location>
        <begin position="1"/>
        <end position="33"/>
    </location>
</feature>
<dbReference type="InterPro" id="IPR057670">
    <property type="entry name" value="SH3_retrovirus"/>
</dbReference>
<dbReference type="SUPFAM" id="SSF56672">
    <property type="entry name" value="DNA/RNA polymerases"/>
    <property type="match status" value="1"/>
</dbReference>
<dbReference type="PRINTS" id="PR00634">
    <property type="entry name" value="BETALLERGEN"/>
</dbReference>
<feature type="domain" description="Bet v I/Major latex protein" evidence="3">
    <location>
        <begin position="596"/>
        <end position="746"/>
    </location>
</feature>
<dbReference type="InterPro" id="IPR013103">
    <property type="entry name" value="RVT_2"/>
</dbReference>
<evidence type="ECO:0000259" key="3">
    <source>
        <dbReference type="SMART" id="SM01037"/>
    </source>
</evidence>
<dbReference type="PANTHER" id="PTHR11439">
    <property type="entry name" value="GAG-POL-RELATED RETROTRANSPOSON"/>
    <property type="match status" value="1"/>
</dbReference>
<dbReference type="FunFam" id="3.30.530.20:FF:000007">
    <property type="entry name" value="Major pollen allergen Bet v 1-A"/>
    <property type="match status" value="1"/>
</dbReference>
<dbReference type="InterPro" id="IPR000916">
    <property type="entry name" value="Bet_v_I/MLP"/>
</dbReference>
<dbReference type="EMBL" id="JARYMX010000005">
    <property type="protein sequence ID" value="KAJ9546547.1"/>
    <property type="molecule type" value="Genomic_DNA"/>
</dbReference>
<reference evidence="4" key="1">
    <citation type="submission" date="2023-03" db="EMBL/GenBank/DDBJ databases">
        <title>Chromosome-scale reference genome and RAD-based genetic map of yellow starthistle (Centaurea solstitialis) reveal putative structural variation and QTLs associated with invader traits.</title>
        <authorList>
            <person name="Reatini B."/>
            <person name="Cang F.A."/>
            <person name="Jiang Q."/>
            <person name="Mckibben M.T.W."/>
            <person name="Barker M.S."/>
            <person name="Rieseberg L.H."/>
            <person name="Dlugosch K.M."/>
        </authorList>
    </citation>
    <scope>NUCLEOTIDE SEQUENCE</scope>
    <source>
        <strain evidence="4">CAN-66</strain>
        <tissue evidence="4">Leaf</tissue>
    </source>
</reference>
<keyword evidence="5" id="KW-1185">Reference proteome</keyword>
<dbReference type="Pfam" id="PF25597">
    <property type="entry name" value="SH3_retrovirus"/>
    <property type="match status" value="1"/>
</dbReference>
<feature type="compositionally biased region" description="Basic and acidic residues" evidence="2">
    <location>
        <begin position="23"/>
        <end position="33"/>
    </location>
</feature>
<organism evidence="4 5">
    <name type="scientific">Centaurea solstitialis</name>
    <name type="common">yellow star-thistle</name>
    <dbReference type="NCBI Taxonomy" id="347529"/>
    <lineage>
        <taxon>Eukaryota</taxon>
        <taxon>Viridiplantae</taxon>
        <taxon>Streptophyta</taxon>
        <taxon>Embryophyta</taxon>
        <taxon>Tracheophyta</taxon>
        <taxon>Spermatophyta</taxon>
        <taxon>Magnoliopsida</taxon>
        <taxon>eudicotyledons</taxon>
        <taxon>Gunneridae</taxon>
        <taxon>Pentapetalae</taxon>
        <taxon>asterids</taxon>
        <taxon>campanulids</taxon>
        <taxon>Asterales</taxon>
        <taxon>Asteraceae</taxon>
        <taxon>Carduoideae</taxon>
        <taxon>Cardueae</taxon>
        <taxon>Centaureinae</taxon>
        <taxon>Centaurea</taxon>
    </lineage>
</organism>
<name>A0AA38W2I6_9ASTR</name>
<dbReference type="GO" id="GO:0004864">
    <property type="term" value="F:protein phosphatase inhibitor activity"/>
    <property type="evidence" value="ECO:0007669"/>
    <property type="project" value="InterPro"/>
</dbReference>
<dbReference type="Pfam" id="PF07727">
    <property type="entry name" value="RVT_2"/>
    <property type="match status" value="1"/>
</dbReference>
<protein>
    <recommendedName>
        <fullName evidence="3">Bet v I/Major latex protein domain-containing protein</fullName>
    </recommendedName>
</protein>
<dbReference type="Pfam" id="PF00407">
    <property type="entry name" value="Bet_v_1"/>
    <property type="match status" value="1"/>
</dbReference>
<dbReference type="SUPFAM" id="SSF55961">
    <property type="entry name" value="Bet v1-like"/>
    <property type="match status" value="1"/>
</dbReference>
<evidence type="ECO:0000256" key="1">
    <source>
        <dbReference type="ARBA" id="ARBA00009744"/>
    </source>
</evidence>
<dbReference type="GO" id="GO:0009738">
    <property type="term" value="P:abscisic acid-activated signaling pathway"/>
    <property type="evidence" value="ECO:0007669"/>
    <property type="project" value="InterPro"/>
</dbReference>
<dbReference type="PANTHER" id="PTHR11439:SF524">
    <property type="entry name" value="RNA-DIRECTED DNA POLYMERASE, PROTEIN KINASE RLK-PELLE-DLSV FAMILY"/>
    <property type="match status" value="1"/>
</dbReference>
<dbReference type="CDD" id="cd09272">
    <property type="entry name" value="RNase_HI_RT_Ty1"/>
    <property type="match status" value="1"/>
</dbReference>
<accession>A0AA38W2I6</accession>
<sequence>MTSTTNRLLTHNENKNINKSGHRHDTDSTTIDDRRSTSAAYRHLSAHKLAPRSSACVYLGPSTDHRGYRCLDLITQKVIISRHVNFDETHFPFPDFQPRPSSEDYDAFEPPAPTATSGHPMTTHSRTGSLKPKQIFNLSVTSDISPIPRSPAQAMCDPHWRAAMDAEMAAILSNCTWDLVPKPSDANIVGNRWLFRHKFDSNGRLERYKARLVAQGFSQQPGLDFDDTFSLVVKPATIRTVLSISISRNWPIHQLDVKNAFLHGDLTETVYMRQPPGYVNSSFPDHVCRLRKDLYGLKQAPRAWYHRFAVYLSSLVFLSSKTDTSLFTYHRGSDTIYLLLYVDDIILTASSPTEFLMSDLGPLSFFLGIATTPADTKTKLAVDGEPVPDPTLYRSLAGALQYLTFTRPDIAYAVQQVCLFMHDPRLPHLNALKRILWYLKGTLSHGLQLKASAVDRMVAYSDADWASCPNTRRSTSGFCVYLGDNLVSWSSKRQHVVSRSSAEAEYRGIANVVAETVWLRNLLLELCCPLSRATVVFCDNVSAMYLASNPVQHQRTKHVEIDLHFVRERVAIGHVRVLHVPSAYQYADIFTKGLPAIVTSELEVPSSVSAPKLFKAYLDFPNLAPKVEPDVFKAVEYIKGDGGVGTVQQATLTDGSTNKVTVDAIDHNNLSFTSTTIEGGEWMQNLESATYDVKFVPDATNKGSTYKVSSVYKCKDPAKFTQENAKLADEYTKKTFKAIEAYINANPNAY</sequence>
<dbReference type="Gene3D" id="3.30.530.20">
    <property type="match status" value="1"/>
</dbReference>
<comment type="caution">
    <text evidence="4">The sequence shown here is derived from an EMBL/GenBank/DDBJ whole genome shotgun (WGS) entry which is preliminary data.</text>
</comment>
<evidence type="ECO:0000256" key="2">
    <source>
        <dbReference type="SAM" id="MobiDB-lite"/>
    </source>
</evidence>
<dbReference type="CDD" id="cd07816">
    <property type="entry name" value="Bet_v1-like"/>
    <property type="match status" value="1"/>
</dbReference>
<comment type="similarity">
    <text evidence="1">Belongs to the BetVI family.</text>
</comment>
<feature type="region of interest" description="Disordered" evidence="2">
    <location>
        <begin position="99"/>
        <end position="128"/>
    </location>
</feature>
<proteinExistence type="inferred from homology"/>
<dbReference type="GO" id="GO:0038023">
    <property type="term" value="F:signaling receptor activity"/>
    <property type="evidence" value="ECO:0007669"/>
    <property type="project" value="InterPro"/>
</dbReference>
<feature type="compositionally biased region" description="Polar residues" evidence="2">
    <location>
        <begin position="114"/>
        <end position="128"/>
    </location>
</feature>
<dbReference type="AlphaFoldDB" id="A0AA38W2I6"/>
<dbReference type="InterPro" id="IPR043502">
    <property type="entry name" value="DNA/RNA_pol_sf"/>
</dbReference>